<dbReference type="Pfam" id="PF13649">
    <property type="entry name" value="Methyltransf_25"/>
    <property type="match status" value="1"/>
</dbReference>
<reference evidence="3" key="1">
    <citation type="submission" date="2020-06" db="EMBL/GenBank/DDBJ databases">
        <title>Draft genome sequences of strains closely related to Aspergillus parafelis and Aspergillus hiratsukae.</title>
        <authorList>
            <person name="Dos Santos R.A.C."/>
            <person name="Rivero-Menendez O."/>
            <person name="Steenwyk J.L."/>
            <person name="Mead M.E."/>
            <person name="Goldman G.H."/>
            <person name="Alastruey-Izquierdo A."/>
            <person name="Rokas A."/>
        </authorList>
    </citation>
    <scope>NUCLEOTIDE SEQUENCE</scope>
    <source>
        <strain evidence="3">CNM-CM5623</strain>
        <strain evidence="4">CNM-CM7691</strain>
    </source>
</reference>
<gene>
    <name evidence="3" type="ORF">CNMCM5623_004718</name>
    <name evidence="4" type="ORF">CNMCM7691_009032</name>
</gene>
<dbReference type="Proteomes" id="UP000654922">
    <property type="component" value="Unassembled WGS sequence"/>
</dbReference>
<comment type="caution">
    <text evidence="3">The sequence shown here is derived from an EMBL/GenBank/DDBJ whole genome shotgun (WGS) entry which is preliminary data.</text>
</comment>
<evidence type="ECO:0000313" key="5">
    <source>
        <dbReference type="Proteomes" id="UP000641853"/>
    </source>
</evidence>
<dbReference type="InterPro" id="IPR029063">
    <property type="entry name" value="SAM-dependent_MTases_sf"/>
</dbReference>
<evidence type="ECO:0000259" key="2">
    <source>
        <dbReference type="Pfam" id="PF13649"/>
    </source>
</evidence>
<accession>A0A8H6QH10</accession>
<sequence length="124" mass="13697">MTKTIHEIVQASPNGDGRPRNPIQYLETVVAYGLRRKTGTSSGEWKPSNYAIYARIYTKRSQFQSQQLRLVDLGCGTGRSTLHLLRLAPQDAEVIGVDAAPGMWEVANAVIQKETPRKQEGISG</sequence>
<name>A0A8H6QH10_9EURO</name>
<dbReference type="Proteomes" id="UP000641853">
    <property type="component" value="Unassembled WGS sequence"/>
</dbReference>
<dbReference type="InterPro" id="IPR041698">
    <property type="entry name" value="Methyltransf_25"/>
</dbReference>
<organism evidence="3 6">
    <name type="scientific">Aspergillus felis</name>
    <dbReference type="NCBI Taxonomy" id="1287682"/>
    <lineage>
        <taxon>Eukaryota</taxon>
        <taxon>Fungi</taxon>
        <taxon>Dikarya</taxon>
        <taxon>Ascomycota</taxon>
        <taxon>Pezizomycotina</taxon>
        <taxon>Eurotiomycetes</taxon>
        <taxon>Eurotiomycetidae</taxon>
        <taxon>Eurotiales</taxon>
        <taxon>Aspergillaceae</taxon>
        <taxon>Aspergillus</taxon>
        <taxon>Aspergillus subgen. Fumigati</taxon>
    </lineage>
</organism>
<dbReference type="OrthoDB" id="66144at2759"/>
<keyword evidence="5" id="KW-1185">Reference proteome</keyword>
<proteinExistence type="predicted"/>
<dbReference type="SUPFAM" id="SSF53335">
    <property type="entry name" value="S-adenosyl-L-methionine-dependent methyltransferases"/>
    <property type="match status" value="1"/>
</dbReference>
<feature type="region of interest" description="Disordered" evidence="1">
    <location>
        <begin position="1"/>
        <end position="20"/>
    </location>
</feature>
<evidence type="ECO:0000256" key="1">
    <source>
        <dbReference type="SAM" id="MobiDB-lite"/>
    </source>
</evidence>
<feature type="domain" description="Methyltransferase" evidence="2">
    <location>
        <begin position="71"/>
        <end position="116"/>
    </location>
</feature>
<dbReference type="EMBL" id="JACBAG010001850">
    <property type="protein sequence ID" value="KAF7179980.1"/>
    <property type="molecule type" value="Genomic_DNA"/>
</dbReference>
<dbReference type="EMBL" id="JACBAE010001135">
    <property type="protein sequence ID" value="KAF7172518.1"/>
    <property type="molecule type" value="Genomic_DNA"/>
</dbReference>
<dbReference type="Gene3D" id="3.40.50.150">
    <property type="entry name" value="Vaccinia Virus protein VP39"/>
    <property type="match status" value="1"/>
</dbReference>
<dbReference type="AlphaFoldDB" id="A0A8H6QH10"/>
<evidence type="ECO:0000313" key="4">
    <source>
        <dbReference type="EMBL" id="KAF7179980.1"/>
    </source>
</evidence>
<protein>
    <recommendedName>
        <fullName evidence="2">Methyltransferase domain-containing protein</fullName>
    </recommendedName>
</protein>
<dbReference type="CDD" id="cd02440">
    <property type="entry name" value="AdoMet_MTases"/>
    <property type="match status" value="1"/>
</dbReference>
<evidence type="ECO:0000313" key="6">
    <source>
        <dbReference type="Proteomes" id="UP000654922"/>
    </source>
</evidence>
<evidence type="ECO:0000313" key="3">
    <source>
        <dbReference type="EMBL" id="KAF7172518.1"/>
    </source>
</evidence>